<dbReference type="EMBL" id="CP000383">
    <property type="protein sequence ID" value="ABG60754.1"/>
    <property type="molecule type" value="Genomic_DNA"/>
</dbReference>
<dbReference type="AlphaFoldDB" id="A0A6N4SW89"/>
<dbReference type="GO" id="GO:0009279">
    <property type="term" value="C:cell outer membrane"/>
    <property type="evidence" value="ECO:0007669"/>
    <property type="project" value="UniProtKB-SubCell"/>
</dbReference>
<evidence type="ECO:0000256" key="4">
    <source>
        <dbReference type="ARBA" id="ARBA00022692"/>
    </source>
</evidence>
<keyword evidence="5 8" id="KW-0732">Signal</keyword>
<dbReference type="SUPFAM" id="SSF56935">
    <property type="entry name" value="Porins"/>
    <property type="match status" value="1"/>
</dbReference>
<dbReference type="KEGG" id="chu:CHU_3521"/>
<evidence type="ECO:0000313" key="10">
    <source>
        <dbReference type="Proteomes" id="UP000001822"/>
    </source>
</evidence>
<organism evidence="9 10">
    <name type="scientific">Cytophaga hutchinsonii (strain ATCC 33406 / DSM 1761 / CIP 103989 / NBRC 15051 / NCIMB 9469 / D465)</name>
    <dbReference type="NCBI Taxonomy" id="269798"/>
    <lineage>
        <taxon>Bacteria</taxon>
        <taxon>Pseudomonadati</taxon>
        <taxon>Bacteroidota</taxon>
        <taxon>Cytophagia</taxon>
        <taxon>Cytophagales</taxon>
        <taxon>Cytophagaceae</taxon>
        <taxon>Cytophaga</taxon>
    </lineage>
</organism>
<reference evidence="9 10" key="1">
    <citation type="journal article" date="2007" name="Appl. Environ. Microbiol.">
        <title>Genome sequence of the cellulolytic gliding bacterium Cytophaga hutchinsonii.</title>
        <authorList>
            <person name="Xie G."/>
            <person name="Bruce D.C."/>
            <person name="Challacombe J.F."/>
            <person name="Chertkov O."/>
            <person name="Detter J.C."/>
            <person name="Gilna P."/>
            <person name="Han C.S."/>
            <person name="Lucas S."/>
            <person name="Misra M."/>
            <person name="Myers G.L."/>
            <person name="Richardson P."/>
            <person name="Tapia R."/>
            <person name="Thayer N."/>
            <person name="Thompson L.S."/>
            <person name="Brettin T.S."/>
            <person name="Henrissat B."/>
            <person name="Wilson D.B."/>
            <person name="McBride M.J."/>
        </authorList>
    </citation>
    <scope>NUCLEOTIDE SEQUENCE [LARGE SCALE GENOMIC DNA]</scope>
    <source>
        <strain evidence="10">ATCC 33406 / DSM 1761 / CIP 103989 / NBRC 15051 / NCIMB 9469 / D465</strain>
    </source>
</reference>
<evidence type="ECO:0000256" key="6">
    <source>
        <dbReference type="ARBA" id="ARBA00023136"/>
    </source>
</evidence>
<evidence type="ECO:0000256" key="3">
    <source>
        <dbReference type="ARBA" id="ARBA00022452"/>
    </source>
</evidence>
<sequence>MKQLLIIVCILSPALLFAQGFQVNLQGQKQQAMGGAGVATNLDAASVFFNPGSVAHLEQNSVSAGVSLTAESTAFRDGNSQQEFNTNSPVSTPFTGYGVWGPKESKFKFGMGVYTPFGSTITYEDGWSGRFSLTQMKLLSVFFQPTVSYKINDKFGIGAGFVYGYGNIDLSRDLPISNSNGDYATANLKGTAGGMGYNLGIYYKPSDKLSFGLSYRSEVKMKVNKGTATFNVPPSLASSFPSGNFSASLPLPQVLTLGIGYNASERLLLTFDVNYIGWGSYKSLAFDYEQNTSSLKDTESPRNYKNTYALRLGAQYKVSEKFLVRAGTNYEKTPIKDGYVTPEVPDADRLNFTGGIGYKPSDRFVIDASFSYINFMKRTDTNIETHMSGTYKTRILVPGISLTYNFN</sequence>
<dbReference type="GO" id="GO:0015483">
    <property type="term" value="F:long-chain fatty acid transporting porin activity"/>
    <property type="evidence" value="ECO:0007669"/>
    <property type="project" value="TreeGrafter"/>
</dbReference>
<keyword evidence="7" id="KW-0998">Cell outer membrane</keyword>
<dbReference type="PANTHER" id="PTHR35093">
    <property type="entry name" value="OUTER MEMBRANE PROTEIN NMB0088-RELATED"/>
    <property type="match status" value="1"/>
</dbReference>
<comment type="similarity">
    <text evidence="2">Belongs to the OmpP1/FadL family.</text>
</comment>
<protein>
    <submittedName>
        <fullName evidence="9">Long-chain fatty acid transport protein, outer membrane protein</fullName>
    </submittedName>
</protein>
<gene>
    <name evidence="9" type="primary">fadL</name>
    <name evidence="9" type="ordered locus">CHU_3521</name>
</gene>
<evidence type="ECO:0000256" key="2">
    <source>
        <dbReference type="ARBA" id="ARBA00008163"/>
    </source>
</evidence>
<name>A0A6N4SW89_CYTH3</name>
<feature type="chain" id="PRO_5027038782" evidence="8">
    <location>
        <begin position="19"/>
        <end position="407"/>
    </location>
</feature>
<dbReference type="Pfam" id="PF03349">
    <property type="entry name" value="Toluene_X"/>
    <property type="match status" value="1"/>
</dbReference>
<feature type="signal peptide" evidence="8">
    <location>
        <begin position="1"/>
        <end position="18"/>
    </location>
</feature>
<evidence type="ECO:0000256" key="1">
    <source>
        <dbReference type="ARBA" id="ARBA00004571"/>
    </source>
</evidence>
<dbReference type="Proteomes" id="UP000001822">
    <property type="component" value="Chromosome"/>
</dbReference>
<dbReference type="InterPro" id="IPR005017">
    <property type="entry name" value="OMPP1/FadL/TodX"/>
</dbReference>
<keyword evidence="3" id="KW-1134">Transmembrane beta strand</keyword>
<keyword evidence="4" id="KW-0812">Transmembrane</keyword>
<evidence type="ECO:0000256" key="5">
    <source>
        <dbReference type="ARBA" id="ARBA00022729"/>
    </source>
</evidence>
<comment type="subcellular location">
    <subcellularLocation>
        <location evidence="1">Cell outer membrane</location>
        <topology evidence="1">Multi-pass membrane protein</topology>
    </subcellularLocation>
</comment>
<accession>A0A6N4SW89</accession>
<dbReference type="PANTHER" id="PTHR35093:SF8">
    <property type="entry name" value="OUTER MEMBRANE PROTEIN NMB0088-RELATED"/>
    <property type="match status" value="1"/>
</dbReference>
<dbReference type="OrthoDB" id="9922at2"/>
<evidence type="ECO:0000256" key="8">
    <source>
        <dbReference type="SAM" id="SignalP"/>
    </source>
</evidence>
<dbReference type="Gene3D" id="2.40.160.60">
    <property type="entry name" value="Outer membrane protein transport protein (OMPP1/FadL/TodX)"/>
    <property type="match status" value="1"/>
</dbReference>
<evidence type="ECO:0000313" key="9">
    <source>
        <dbReference type="EMBL" id="ABG60754.1"/>
    </source>
</evidence>
<dbReference type="RefSeq" id="WP_011586861.1">
    <property type="nucleotide sequence ID" value="NC_008255.1"/>
</dbReference>
<keyword evidence="10" id="KW-1185">Reference proteome</keyword>
<proteinExistence type="inferred from homology"/>
<evidence type="ECO:0000256" key="7">
    <source>
        <dbReference type="ARBA" id="ARBA00023237"/>
    </source>
</evidence>
<keyword evidence="6" id="KW-0472">Membrane</keyword>